<evidence type="ECO:0000313" key="1">
    <source>
        <dbReference type="EMBL" id="KAF0550857.1"/>
    </source>
</evidence>
<comment type="caution">
    <text evidence="1">The sequence shown here is derived from an EMBL/GenBank/DDBJ whole genome shotgun (WGS) entry which is preliminary data.</text>
</comment>
<keyword evidence="1" id="KW-0675">Receptor</keyword>
<reference evidence="1 2" key="1">
    <citation type="journal article" date="2019" name="Environ. Microbiol.">
        <title>At the nexus of three kingdoms: the genome of the mycorrhizal fungus Gigaspora margarita provides insights into plant, endobacterial and fungal interactions.</title>
        <authorList>
            <person name="Venice F."/>
            <person name="Ghignone S."/>
            <person name="Salvioli di Fossalunga A."/>
            <person name="Amselem J."/>
            <person name="Novero M."/>
            <person name="Xianan X."/>
            <person name="Sedzielewska Toro K."/>
            <person name="Morin E."/>
            <person name="Lipzen A."/>
            <person name="Grigoriev I.V."/>
            <person name="Henrissat B."/>
            <person name="Martin F.M."/>
            <person name="Bonfante P."/>
        </authorList>
    </citation>
    <scope>NUCLEOTIDE SEQUENCE [LARGE SCALE GENOMIC DNA]</scope>
    <source>
        <strain evidence="1 2">BEG34</strain>
    </source>
</reference>
<evidence type="ECO:0000313" key="2">
    <source>
        <dbReference type="Proteomes" id="UP000439903"/>
    </source>
</evidence>
<name>A0A8H4B0M3_GIGMA</name>
<sequence length="263" mass="30958">MYKVITNENTKTKEISEEHYRPIIITDKEQQEKLMRSSQFTSWSIAVSHEHQEKFRLVAISCISNDDMQYFPSSTSKGRYVFTKIWKVDNDFNVEKCEIEIEYGIYKHRLLYLSDFKQFQQDTLILDYPERIKHALRYNCNECISKDLIVPPSDTIRRYFLRCLSGPYLLVDTSGRDPNNHIELYNLKTNQLMNVFKRYKFVTSISDYESILDLEQPGAFAVSSDEKLLAYVAGNDLKIYLIENGLDYHLYHVKIVACIVLIL</sequence>
<dbReference type="AlphaFoldDB" id="A0A8H4B0M3"/>
<protein>
    <submittedName>
        <fullName evidence="1">Transient receptor potential channel pyrexia-like</fullName>
    </submittedName>
</protein>
<gene>
    <name evidence="1" type="ORF">F8M41_023851</name>
</gene>
<dbReference type="Proteomes" id="UP000439903">
    <property type="component" value="Unassembled WGS sequence"/>
</dbReference>
<dbReference type="OrthoDB" id="2447800at2759"/>
<dbReference type="EMBL" id="WTPW01000080">
    <property type="protein sequence ID" value="KAF0550857.1"/>
    <property type="molecule type" value="Genomic_DNA"/>
</dbReference>
<accession>A0A8H4B0M3</accession>
<organism evidence="1 2">
    <name type="scientific">Gigaspora margarita</name>
    <dbReference type="NCBI Taxonomy" id="4874"/>
    <lineage>
        <taxon>Eukaryota</taxon>
        <taxon>Fungi</taxon>
        <taxon>Fungi incertae sedis</taxon>
        <taxon>Mucoromycota</taxon>
        <taxon>Glomeromycotina</taxon>
        <taxon>Glomeromycetes</taxon>
        <taxon>Diversisporales</taxon>
        <taxon>Gigasporaceae</taxon>
        <taxon>Gigaspora</taxon>
    </lineage>
</organism>
<proteinExistence type="predicted"/>
<keyword evidence="2" id="KW-1185">Reference proteome</keyword>